<dbReference type="FunFam" id="1.10.10.10:FF:000411">
    <property type="entry name" value="Ecdysone-induced protein 74EF isoform A"/>
    <property type="match status" value="1"/>
</dbReference>
<dbReference type="InterPro" id="IPR036388">
    <property type="entry name" value="WH-like_DNA-bd_sf"/>
</dbReference>
<dbReference type="InterPro" id="IPR046328">
    <property type="entry name" value="ETS_fam"/>
</dbReference>
<dbReference type="GO" id="GO:0005634">
    <property type="term" value="C:nucleus"/>
    <property type="evidence" value="ECO:0007669"/>
    <property type="project" value="UniProtKB-SubCell"/>
</dbReference>
<evidence type="ECO:0000259" key="8">
    <source>
        <dbReference type="PROSITE" id="PS50061"/>
    </source>
</evidence>
<protein>
    <recommendedName>
        <fullName evidence="8">ETS domain-containing protein</fullName>
    </recommendedName>
</protein>
<dbReference type="AlphaFoldDB" id="A0A6J8C3V0"/>
<organism evidence="9 10">
    <name type="scientific">Mytilus coruscus</name>
    <name type="common">Sea mussel</name>
    <dbReference type="NCBI Taxonomy" id="42192"/>
    <lineage>
        <taxon>Eukaryota</taxon>
        <taxon>Metazoa</taxon>
        <taxon>Spiralia</taxon>
        <taxon>Lophotrochozoa</taxon>
        <taxon>Mollusca</taxon>
        <taxon>Bivalvia</taxon>
        <taxon>Autobranchia</taxon>
        <taxon>Pteriomorphia</taxon>
        <taxon>Mytilida</taxon>
        <taxon>Mytiloidea</taxon>
        <taxon>Mytilidae</taxon>
        <taxon>Mytilinae</taxon>
        <taxon>Mytilus</taxon>
    </lineage>
</organism>
<dbReference type="Pfam" id="PF00178">
    <property type="entry name" value="Ets"/>
    <property type="match status" value="1"/>
</dbReference>
<evidence type="ECO:0000256" key="3">
    <source>
        <dbReference type="ARBA" id="ARBA00022473"/>
    </source>
</evidence>
<feature type="region of interest" description="Disordered" evidence="7">
    <location>
        <begin position="371"/>
        <end position="411"/>
    </location>
</feature>
<evidence type="ECO:0000256" key="2">
    <source>
        <dbReference type="ARBA" id="ARBA00005562"/>
    </source>
</evidence>
<sequence>MQSTKARNVFVFQINQKYIVPKTSRNQYALISSNQSSELYVPQSAVFKNVFQAEFPVTDRNKLSVAEIKCYPALKLMMMVDVLPTEVEDFHLSSPFLSSDSETEDDSNGSYRYNLDSDTDMSPDSLTGPSVIVVPEPEILSDLNINKLHAFTDDDECNLDLDEENSKCAKFYEEWRVDCQVNERVFTDSDSSDSEDEACYVRPKKPRKRVRWRKNVFLDACEQQTKIKEEPRERLYNGHHVAAEALLCMDSPHEDNKTFLQDILRQNQKSTSLPPSPSDSGVSSDIDSNCDDKSRIPPVYLQRQTSSPGPYIPPFCQMSAGQLRPPPAHQPLPAHFNTATHIAMRPEESRYTNSLLPSPLPHMGMESWETSYHSSCHSPSTNTPPMSPIRSKDKKGRKPKNLIDCPINQPKRKRESSTTYLWEFLLQLLQNHETCPRYIKWTNREKGIFKLVDSKAVSKLWGLHKNKPDMNYETMGRALRYYYARGILNKVDGQRLVYQFAEVPKQIIEIDCSNV</sequence>
<evidence type="ECO:0000256" key="7">
    <source>
        <dbReference type="SAM" id="MobiDB-lite"/>
    </source>
</evidence>
<gene>
    <name evidence="9" type="ORF">MCOR_24507</name>
</gene>
<dbReference type="GO" id="GO:0000981">
    <property type="term" value="F:DNA-binding transcription factor activity, RNA polymerase II-specific"/>
    <property type="evidence" value="ECO:0007669"/>
    <property type="project" value="TreeGrafter"/>
</dbReference>
<dbReference type="Gene3D" id="1.10.10.10">
    <property type="entry name" value="Winged helix-like DNA-binding domain superfamily/Winged helix DNA-binding domain"/>
    <property type="match status" value="1"/>
</dbReference>
<comment type="subcellular location">
    <subcellularLocation>
        <location evidence="1 6">Nucleus</location>
    </subcellularLocation>
</comment>
<dbReference type="SMART" id="SM00413">
    <property type="entry name" value="ETS"/>
    <property type="match status" value="1"/>
</dbReference>
<feature type="compositionally biased region" description="Polar residues" evidence="7">
    <location>
        <begin position="371"/>
        <end position="384"/>
    </location>
</feature>
<dbReference type="PANTHER" id="PTHR11849">
    <property type="entry name" value="ETS"/>
    <property type="match status" value="1"/>
</dbReference>
<dbReference type="PROSITE" id="PS50061">
    <property type="entry name" value="ETS_DOMAIN_3"/>
    <property type="match status" value="1"/>
</dbReference>
<dbReference type="InterPro" id="IPR000418">
    <property type="entry name" value="Ets_dom"/>
</dbReference>
<dbReference type="OrthoDB" id="8196042at2759"/>
<dbReference type="GO" id="GO:0043565">
    <property type="term" value="F:sequence-specific DNA binding"/>
    <property type="evidence" value="ECO:0007669"/>
    <property type="project" value="InterPro"/>
</dbReference>
<dbReference type="PROSITE" id="PS00345">
    <property type="entry name" value="ETS_DOMAIN_1"/>
    <property type="match status" value="1"/>
</dbReference>
<keyword evidence="10" id="KW-1185">Reference proteome</keyword>
<evidence type="ECO:0000313" key="10">
    <source>
        <dbReference type="Proteomes" id="UP000507470"/>
    </source>
</evidence>
<accession>A0A6J8C3V0</accession>
<dbReference type="PROSITE" id="PS00346">
    <property type="entry name" value="ETS_DOMAIN_2"/>
    <property type="match status" value="1"/>
</dbReference>
<name>A0A6J8C3V0_MYTCO</name>
<reference evidence="9 10" key="1">
    <citation type="submission" date="2020-06" db="EMBL/GenBank/DDBJ databases">
        <authorList>
            <person name="Li R."/>
            <person name="Bekaert M."/>
        </authorList>
    </citation>
    <scope>NUCLEOTIDE SEQUENCE [LARGE SCALE GENOMIC DNA]</scope>
    <source>
        <strain evidence="10">wild</strain>
    </source>
</reference>
<evidence type="ECO:0000256" key="5">
    <source>
        <dbReference type="ARBA" id="ARBA00023242"/>
    </source>
</evidence>
<keyword evidence="3" id="KW-0217">Developmental protein</keyword>
<evidence type="ECO:0000256" key="1">
    <source>
        <dbReference type="ARBA" id="ARBA00004123"/>
    </source>
</evidence>
<keyword evidence="5 6" id="KW-0539">Nucleus</keyword>
<feature type="region of interest" description="Disordered" evidence="7">
    <location>
        <begin position="95"/>
        <end position="124"/>
    </location>
</feature>
<dbReference type="EMBL" id="CACVKT020004327">
    <property type="protein sequence ID" value="CAC5389337.1"/>
    <property type="molecule type" value="Genomic_DNA"/>
</dbReference>
<dbReference type="Proteomes" id="UP000507470">
    <property type="component" value="Unassembled WGS sequence"/>
</dbReference>
<dbReference type="SUPFAM" id="SSF46785">
    <property type="entry name" value="Winged helix' DNA-binding domain"/>
    <property type="match status" value="1"/>
</dbReference>
<dbReference type="InterPro" id="IPR036390">
    <property type="entry name" value="WH_DNA-bd_sf"/>
</dbReference>
<proteinExistence type="inferred from homology"/>
<comment type="similarity">
    <text evidence="2 6">Belongs to the ETS family.</text>
</comment>
<dbReference type="GO" id="GO:0040034">
    <property type="term" value="P:regulation of development, heterochronic"/>
    <property type="evidence" value="ECO:0007669"/>
    <property type="project" value="UniProtKB-ARBA"/>
</dbReference>
<keyword evidence="4 6" id="KW-0238">DNA-binding</keyword>
<dbReference type="PRINTS" id="PR00454">
    <property type="entry name" value="ETSDOMAIN"/>
</dbReference>
<dbReference type="PANTHER" id="PTHR11849:SF191">
    <property type="entry name" value="ECDYSONE-INDUCED PROTEIN 74EF ISOFORM B"/>
    <property type="match status" value="1"/>
</dbReference>
<feature type="region of interest" description="Disordered" evidence="7">
    <location>
        <begin position="268"/>
        <end position="295"/>
    </location>
</feature>
<feature type="compositionally biased region" description="Low complexity" evidence="7">
    <location>
        <begin position="278"/>
        <end position="287"/>
    </location>
</feature>
<dbReference type="GO" id="GO:0030154">
    <property type="term" value="P:cell differentiation"/>
    <property type="evidence" value="ECO:0007669"/>
    <property type="project" value="TreeGrafter"/>
</dbReference>
<evidence type="ECO:0000256" key="4">
    <source>
        <dbReference type="ARBA" id="ARBA00023125"/>
    </source>
</evidence>
<evidence type="ECO:0000256" key="6">
    <source>
        <dbReference type="RuleBase" id="RU004019"/>
    </source>
</evidence>
<evidence type="ECO:0000313" key="9">
    <source>
        <dbReference type="EMBL" id="CAC5389337.1"/>
    </source>
</evidence>
<feature type="domain" description="ETS" evidence="8">
    <location>
        <begin position="419"/>
        <end position="501"/>
    </location>
</feature>